<comment type="caution">
    <text evidence="2">The sequence shown here is derived from an EMBL/GenBank/DDBJ whole genome shotgun (WGS) entry which is preliminary data.</text>
</comment>
<proteinExistence type="predicted"/>
<dbReference type="InterPro" id="IPR013749">
    <property type="entry name" value="PM/HMP-P_kinase-1"/>
</dbReference>
<accession>X1GS07</accession>
<dbReference type="InterPro" id="IPR004399">
    <property type="entry name" value="HMP/HMP-P_kinase_dom"/>
</dbReference>
<reference evidence="2" key="1">
    <citation type="journal article" date="2014" name="Front. Microbiol.">
        <title>High frequency of phylogenetically diverse reductive dehalogenase-homologous genes in deep subseafloor sedimentary metagenomes.</title>
        <authorList>
            <person name="Kawai M."/>
            <person name="Futagami T."/>
            <person name="Toyoda A."/>
            <person name="Takaki Y."/>
            <person name="Nishi S."/>
            <person name="Hori S."/>
            <person name="Arai W."/>
            <person name="Tsubouchi T."/>
            <person name="Morono Y."/>
            <person name="Uchiyama I."/>
            <person name="Ito T."/>
            <person name="Fujiyama A."/>
            <person name="Inagaki F."/>
            <person name="Takami H."/>
        </authorList>
    </citation>
    <scope>NUCLEOTIDE SEQUENCE</scope>
    <source>
        <strain evidence="2">Expedition CK06-06</strain>
    </source>
</reference>
<dbReference type="Gene3D" id="3.40.1190.20">
    <property type="match status" value="1"/>
</dbReference>
<dbReference type="GO" id="GO:0009228">
    <property type="term" value="P:thiamine biosynthetic process"/>
    <property type="evidence" value="ECO:0007669"/>
    <property type="project" value="InterPro"/>
</dbReference>
<evidence type="ECO:0000313" key="2">
    <source>
        <dbReference type="EMBL" id="GAH35803.1"/>
    </source>
</evidence>
<dbReference type="GO" id="GO:0005829">
    <property type="term" value="C:cytosol"/>
    <property type="evidence" value="ECO:0007669"/>
    <property type="project" value="TreeGrafter"/>
</dbReference>
<organism evidence="2">
    <name type="scientific">marine sediment metagenome</name>
    <dbReference type="NCBI Taxonomy" id="412755"/>
    <lineage>
        <taxon>unclassified sequences</taxon>
        <taxon>metagenomes</taxon>
        <taxon>ecological metagenomes</taxon>
    </lineage>
</organism>
<gene>
    <name evidence="2" type="ORF">S03H2_10501</name>
</gene>
<dbReference type="AlphaFoldDB" id="X1GS07"/>
<sequence length="276" mass="30705">MKPICLTIAGSDPTSGAGIQADIRTFDRCGVHPFSVITAITYQTVTEFFGYKSLSDELDKQLETILTVYPIKYVKIGMIPDVKALDIIVNYIKKYDLNVVLDPISTASAGERLSGEGLELEIERALFPYVKIITPNISEASYFSNSDISNIKEENLDDLKKAAEILMNKLYIDDVSQKIEKAVAIKSAGSNHDEIFDLVLVNKKSEGQMKKVFHIFKKKKVPFEGNVHGTGCVFSSAIAAFLAKEFSIEEAIVKAESFFDDRFLSFIELHDKGKVI</sequence>
<name>X1GS07_9ZZZZ</name>
<dbReference type="InterPro" id="IPR029056">
    <property type="entry name" value="Ribokinase-like"/>
</dbReference>
<protein>
    <recommendedName>
        <fullName evidence="1">Pyridoxamine kinase/Phosphomethylpyrimidine kinase domain-containing protein</fullName>
    </recommendedName>
</protein>
<dbReference type="PANTHER" id="PTHR20858:SF17">
    <property type="entry name" value="HYDROXYMETHYLPYRIMIDINE_PHOSPHOMETHYLPYRIMIDINE KINASE THI20-RELATED"/>
    <property type="match status" value="1"/>
</dbReference>
<dbReference type="CDD" id="cd01169">
    <property type="entry name" value="HMPP_kinase"/>
    <property type="match status" value="1"/>
</dbReference>
<feature type="domain" description="Pyridoxamine kinase/Phosphomethylpyrimidine kinase" evidence="1">
    <location>
        <begin position="12"/>
        <end position="260"/>
    </location>
</feature>
<dbReference type="EMBL" id="BARU01005400">
    <property type="protein sequence ID" value="GAH35803.1"/>
    <property type="molecule type" value="Genomic_DNA"/>
</dbReference>
<evidence type="ECO:0000259" key="1">
    <source>
        <dbReference type="Pfam" id="PF08543"/>
    </source>
</evidence>
<dbReference type="SUPFAM" id="SSF53613">
    <property type="entry name" value="Ribokinase-like"/>
    <property type="match status" value="1"/>
</dbReference>
<feature type="non-terminal residue" evidence="2">
    <location>
        <position position="276"/>
    </location>
</feature>
<dbReference type="GO" id="GO:0008902">
    <property type="term" value="F:hydroxymethylpyrimidine kinase activity"/>
    <property type="evidence" value="ECO:0007669"/>
    <property type="project" value="TreeGrafter"/>
</dbReference>
<dbReference type="PANTHER" id="PTHR20858">
    <property type="entry name" value="PHOSPHOMETHYLPYRIMIDINE KINASE"/>
    <property type="match status" value="1"/>
</dbReference>
<dbReference type="Pfam" id="PF08543">
    <property type="entry name" value="Phos_pyr_kin"/>
    <property type="match status" value="1"/>
</dbReference>
<dbReference type="GO" id="GO:0008972">
    <property type="term" value="F:phosphomethylpyrimidine kinase activity"/>
    <property type="evidence" value="ECO:0007669"/>
    <property type="project" value="InterPro"/>
</dbReference>